<evidence type="ECO:0000256" key="3">
    <source>
        <dbReference type="ARBA" id="ARBA00022840"/>
    </source>
</evidence>
<keyword evidence="8" id="KW-1185">Reference proteome</keyword>
<dbReference type="SUPFAM" id="SSF51735">
    <property type="entry name" value="NAD(P)-binding Rossmann-fold domains"/>
    <property type="match status" value="1"/>
</dbReference>
<dbReference type="PANTHER" id="PTHR43334">
    <property type="entry name" value="ACETATE--COA LIGASE [ADP-FORMING]"/>
    <property type="match status" value="1"/>
</dbReference>
<dbReference type="Proteomes" id="UP000195514">
    <property type="component" value="Chromosome I"/>
</dbReference>
<dbReference type="GO" id="GO:0005524">
    <property type="term" value="F:ATP binding"/>
    <property type="evidence" value="ECO:0007669"/>
    <property type="project" value="UniProtKB-UniRule"/>
</dbReference>
<dbReference type="GO" id="GO:0046872">
    <property type="term" value="F:metal ion binding"/>
    <property type="evidence" value="ECO:0007669"/>
    <property type="project" value="InterPro"/>
</dbReference>
<evidence type="ECO:0000259" key="6">
    <source>
        <dbReference type="PROSITE" id="PS50975"/>
    </source>
</evidence>
<keyword evidence="1" id="KW-0436">Ligase</keyword>
<dbReference type="InterPro" id="IPR011761">
    <property type="entry name" value="ATP-grasp"/>
</dbReference>
<dbReference type="PROSITE" id="PS50975">
    <property type="entry name" value="ATP_GRASP"/>
    <property type="match status" value="1"/>
</dbReference>
<evidence type="ECO:0000313" key="8">
    <source>
        <dbReference type="Proteomes" id="UP000195514"/>
    </source>
</evidence>
<dbReference type="Gene3D" id="3.40.50.261">
    <property type="entry name" value="Succinyl-CoA synthetase domains"/>
    <property type="match status" value="2"/>
</dbReference>
<dbReference type="InterPro" id="IPR036291">
    <property type="entry name" value="NAD(P)-bd_dom_sf"/>
</dbReference>
<dbReference type="GO" id="GO:0043758">
    <property type="term" value="F:acetate-CoA ligase (ADP-forming) activity"/>
    <property type="evidence" value="ECO:0007669"/>
    <property type="project" value="InterPro"/>
</dbReference>
<dbReference type="AlphaFoldDB" id="A0A1Y6K683"/>
<dbReference type="InterPro" id="IPR016102">
    <property type="entry name" value="Succinyl-CoA_synth-like"/>
</dbReference>
<dbReference type="InterPro" id="IPR013815">
    <property type="entry name" value="ATP_grasp_subdomain_1"/>
</dbReference>
<dbReference type="SMART" id="SM00881">
    <property type="entry name" value="CoA_binding"/>
    <property type="match status" value="1"/>
</dbReference>
<evidence type="ECO:0000256" key="4">
    <source>
        <dbReference type="ARBA" id="ARBA00060888"/>
    </source>
</evidence>
<dbReference type="InterPro" id="IPR043938">
    <property type="entry name" value="Ligase_CoA_dom"/>
</dbReference>
<dbReference type="SUPFAM" id="SSF56059">
    <property type="entry name" value="Glutathione synthetase ATP-binding domain-like"/>
    <property type="match status" value="1"/>
</dbReference>
<dbReference type="RefSeq" id="WP_197687098.1">
    <property type="nucleotide sequence ID" value="NZ_LT859958.1"/>
</dbReference>
<dbReference type="Gene3D" id="3.30.1490.20">
    <property type="entry name" value="ATP-grasp fold, A domain"/>
    <property type="match status" value="1"/>
</dbReference>
<evidence type="ECO:0000256" key="1">
    <source>
        <dbReference type="ARBA" id="ARBA00022598"/>
    </source>
</evidence>
<dbReference type="SUPFAM" id="SSF52210">
    <property type="entry name" value="Succinyl-CoA synthetase domains"/>
    <property type="match status" value="2"/>
</dbReference>
<dbReference type="FunFam" id="3.30.1490.20:FF:000020">
    <property type="entry name" value="Protein lysine acetyltransferase"/>
    <property type="match status" value="1"/>
</dbReference>
<dbReference type="Gene3D" id="3.40.50.720">
    <property type="entry name" value="NAD(P)-binding Rossmann-like Domain"/>
    <property type="match status" value="1"/>
</dbReference>
<dbReference type="Gene3D" id="3.30.470.20">
    <property type="entry name" value="ATP-grasp fold, B domain"/>
    <property type="match status" value="1"/>
</dbReference>
<evidence type="ECO:0000256" key="5">
    <source>
        <dbReference type="PROSITE-ProRule" id="PRU00409"/>
    </source>
</evidence>
<proteinExistence type="inferred from homology"/>
<dbReference type="Pfam" id="PF19045">
    <property type="entry name" value="Ligase_CoA_2"/>
    <property type="match status" value="1"/>
</dbReference>
<accession>A0A1Y6K683</accession>
<evidence type="ECO:0000313" key="7">
    <source>
        <dbReference type="EMBL" id="SMX54357.1"/>
    </source>
</evidence>
<organism evidence="7 8">
    <name type="scientific">Candidatus Brevifilum fermentans</name>
    <dbReference type="NCBI Taxonomy" id="1986204"/>
    <lineage>
        <taxon>Bacteria</taxon>
        <taxon>Bacillati</taxon>
        <taxon>Chloroflexota</taxon>
        <taxon>Anaerolineae</taxon>
        <taxon>Anaerolineales</taxon>
        <taxon>Anaerolineaceae</taxon>
        <taxon>Candidatus Brevifilum</taxon>
    </lineage>
</organism>
<protein>
    <submittedName>
        <fullName evidence="7">Putative Acetyl-CoA synthetase</fullName>
    </submittedName>
</protein>
<comment type="similarity">
    <text evidence="4">In the N-terminal section; belongs to the acetate CoA ligase alpha subunit family.</text>
</comment>
<dbReference type="InterPro" id="IPR003781">
    <property type="entry name" value="CoA-bd"/>
</dbReference>
<dbReference type="EMBL" id="LT859958">
    <property type="protein sequence ID" value="SMX54357.1"/>
    <property type="molecule type" value="Genomic_DNA"/>
</dbReference>
<name>A0A1Y6K683_9CHLR</name>
<dbReference type="InterPro" id="IPR032875">
    <property type="entry name" value="Succ_CoA_lig_flav_dom"/>
</dbReference>
<reference evidence="8" key="1">
    <citation type="submission" date="2017-05" db="EMBL/GenBank/DDBJ databases">
        <authorList>
            <person name="Kirkegaard R."/>
            <person name="Mcilroy J S."/>
        </authorList>
    </citation>
    <scope>NUCLEOTIDE SEQUENCE [LARGE SCALE GENOMIC DNA]</scope>
</reference>
<dbReference type="Pfam" id="PF13380">
    <property type="entry name" value="CoA_binding_2"/>
    <property type="match status" value="1"/>
</dbReference>
<keyword evidence="3 5" id="KW-0067">ATP-binding</keyword>
<keyword evidence="2 5" id="KW-0547">Nucleotide-binding</keyword>
<sequence length="701" mass="74977">MDDVLTGLLRPKGIAVVGASATPGKIGHTVVKNLIDGGYKDGIYPINPTADEILGYKVYKSVLDVPDPIDAAVITIPAKYVMETVKECGEKGVKGLIVITSGFSEVGEVELEKELVRLAHSYGMRVLGPNIVGTLSNSDKLNASFAPFLPLVGTSSLVSQSGALLIAIDAITYTRGIGFDKLISIGNMSDVNIADTVGWLNEDESTRCITLYIEGLKDGRRFINECAKAKKPIVVLKAGVSEHGAVAAASHTGSLAGARHIYGAAFEQAGAIQATDLSDLFNSTLALSLQPPMRGENLLIITNGGGVGVLATDSAESAGIPLKFAPETVQEEFKKHMPSFGSAKNPVDLTGMAGNDWYFETTKFALSHDWVDGLIVLYCETAITNPMEIAQSLYNALKETGITDKPITTSFVGGERSDSAMQWLVENGIPAYNDPDLAVKAMGTLREYAVLQDLKNSPINNDHEVDRQTALDIIANVRAEGRTGLTEVESKSIFKAYGLPIVRSDLATSEDEAVKLAESYGYPIVMKIVSPDILHKSDAGGVKVNINSEAEIREAYQTILTNAKAHKPDAEIHGILVQEMAPWGTETIVGSVNDVTFGPTVMFGLGGIFVEVLKDVVFRVAPISDMEAIKMLDAIRGAPILDGVRGEGPRDKKALAEVLSKYAYMISDLGEHIQESDANPILVYEVGKGVKIVDARIILKD</sequence>
<gene>
    <name evidence="7" type="ORF">CFX1CAM_1292</name>
</gene>
<dbReference type="Pfam" id="PF13549">
    <property type="entry name" value="ATP-grasp_5"/>
    <property type="match status" value="1"/>
</dbReference>
<dbReference type="KEGG" id="abat:CFX1CAM_1292"/>
<feature type="domain" description="ATP-grasp" evidence="6">
    <location>
        <begin position="491"/>
        <end position="527"/>
    </location>
</feature>
<dbReference type="InterPro" id="IPR051538">
    <property type="entry name" value="Acyl-CoA_Synth/Transferase"/>
</dbReference>
<evidence type="ECO:0000256" key="2">
    <source>
        <dbReference type="ARBA" id="ARBA00022741"/>
    </source>
</evidence>
<dbReference type="Pfam" id="PF13607">
    <property type="entry name" value="Succ_CoA_lig"/>
    <property type="match status" value="1"/>
</dbReference>
<dbReference type="PANTHER" id="PTHR43334:SF1">
    <property type="entry name" value="3-HYDROXYPROPIONATE--COA LIGASE [ADP-FORMING]"/>
    <property type="match status" value="1"/>
</dbReference>